<accession>A0A8H4LX73</accession>
<evidence type="ECO:0008006" key="10">
    <source>
        <dbReference type="Google" id="ProtNLM"/>
    </source>
</evidence>
<protein>
    <recommendedName>
        <fullName evidence="10">CENP-S complex, centromere protein X</fullName>
    </recommendedName>
</protein>
<dbReference type="PANTHER" id="PTHR28680:SF1">
    <property type="entry name" value="CENTROMERE PROTEIN X"/>
    <property type="match status" value="1"/>
</dbReference>
<comment type="caution">
    <text evidence="8">The sequence shown here is derived from an EMBL/GenBank/DDBJ whole genome shotgun (WGS) entry which is preliminary data.</text>
</comment>
<organism evidence="8 9">
    <name type="scientific">Ophiocordyceps sinensis</name>
    <dbReference type="NCBI Taxonomy" id="72228"/>
    <lineage>
        <taxon>Eukaryota</taxon>
        <taxon>Fungi</taxon>
        <taxon>Dikarya</taxon>
        <taxon>Ascomycota</taxon>
        <taxon>Pezizomycotina</taxon>
        <taxon>Sordariomycetes</taxon>
        <taxon>Hypocreomycetidae</taxon>
        <taxon>Hypocreales</taxon>
        <taxon>Ophiocordycipitaceae</taxon>
        <taxon>Ophiocordyceps</taxon>
    </lineage>
</organism>
<evidence type="ECO:0000256" key="2">
    <source>
        <dbReference type="ARBA" id="ARBA00009359"/>
    </source>
</evidence>
<comment type="similarity">
    <text evidence="2">Belongs to the CENP-X/MHF2 family.</text>
</comment>
<dbReference type="AlphaFoldDB" id="A0A8H4LX73"/>
<proteinExistence type="inferred from homology"/>
<gene>
    <name evidence="8" type="ORF">G6O67_005887</name>
</gene>
<feature type="compositionally biased region" description="Acidic residues" evidence="7">
    <location>
        <begin position="37"/>
        <end position="54"/>
    </location>
</feature>
<dbReference type="PANTHER" id="PTHR28680">
    <property type="entry name" value="CENTROMERE PROTEIN X"/>
    <property type="match status" value="1"/>
</dbReference>
<dbReference type="Proteomes" id="UP000557566">
    <property type="component" value="Unassembled WGS sequence"/>
</dbReference>
<dbReference type="OrthoDB" id="2500381at2759"/>
<evidence type="ECO:0000256" key="1">
    <source>
        <dbReference type="ARBA" id="ARBA00004123"/>
    </source>
</evidence>
<reference evidence="8 9" key="1">
    <citation type="journal article" date="2020" name="Genome Biol. Evol.">
        <title>A new high-quality draft genome assembly of the Chinese cordyceps Ophiocordyceps sinensis.</title>
        <authorList>
            <person name="Shu R."/>
            <person name="Zhang J."/>
            <person name="Meng Q."/>
            <person name="Zhang H."/>
            <person name="Zhou G."/>
            <person name="Li M."/>
            <person name="Wu P."/>
            <person name="Zhao Y."/>
            <person name="Chen C."/>
            <person name="Qin Q."/>
        </authorList>
    </citation>
    <scope>NUCLEOTIDE SEQUENCE [LARGE SCALE GENOMIC DNA]</scope>
    <source>
        <strain evidence="8 9">IOZ07</strain>
    </source>
</reference>
<feature type="region of interest" description="Disordered" evidence="7">
    <location>
        <begin position="1"/>
        <end position="62"/>
    </location>
</feature>
<evidence type="ECO:0000256" key="6">
    <source>
        <dbReference type="ARBA" id="ARBA00023242"/>
    </source>
</evidence>
<dbReference type="Pfam" id="PF09415">
    <property type="entry name" value="CENP-X"/>
    <property type="match status" value="1"/>
</dbReference>
<evidence type="ECO:0000256" key="7">
    <source>
        <dbReference type="SAM" id="MobiDB-lite"/>
    </source>
</evidence>
<dbReference type="InterPro" id="IPR018552">
    <property type="entry name" value="CENP-X"/>
</dbReference>
<keyword evidence="4" id="KW-0238">DNA-binding</keyword>
<dbReference type="Gene3D" id="6.10.130.30">
    <property type="match status" value="1"/>
</dbReference>
<keyword evidence="9" id="KW-1185">Reference proteome</keyword>
<evidence type="ECO:0000256" key="3">
    <source>
        <dbReference type="ARBA" id="ARBA00022763"/>
    </source>
</evidence>
<sequence length="128" mass="13770">MPPKQATNRARGPPKGSKSKQSSASAARPASSNPFESSDDQAEGEPEPEAGEQAEADKSIPKDLLTRVLHELFAKDATRISRDANAAVGKYVDVFVREAIARAAVDKRSGFLEVEDLEKIAPQLLLDL</sequence>
<dbReference type="GO" id="GO:0051382">
    <property type="term" value="P:kinetochore assembly"/>
    <property type="evidence" value="ECO:0007669"/>
    <property type="project" value="InterPro"/>
</dbReference>
<dbReference type="GO" id="GO:0071821">
    <property type="term" value="C:FANCM-MHF complex"/>
    <property type="evidence" value="ECO:0007669"/>
    <property type="project" value="TreeGrafter"/>
</dbReference>
<keyword evidence="6" id="KW-0539">Nucleus</keyword>
<feature type="compositionally biased region" description="Low complexity" evidence="7">
    <location>
        <begin position="11"/>
        <end position="32"/>
    </location>
</feature>
<comment type="subcellular location">
    <subcellularLocation>
        <location evidence="1">Nucleus</location>
    </subcellularLocation>
</comment>
<evidence type="ECO:0000256" key="4">
    <source>
        <dbReference type="ARBA" id="ARBA00023125"/>
    </source>
</evidence>
<dbReference type="GO" id="GO:0006281">
    <property type="term" value="P:DNA repair"/>
    <property type="evidence" value="ECO:0007669"/>
    <property type="project" value="UniProtKB-KW"/>
</dbReference>
<name>A0A8H4LX73_9HYPO</name>
<evidence type="ECO:0000313" key="9">
    <source>
        <dbReference type="Proteomes" id="UP000557566"/>
    </source>
</evidence>
<dbReference type="GO" id="GO:0031297">
    <property type="term" value="P:replication fork processing"/>
    <property type="evidence" value="ECO:0007669"/>
    <property type="project" value="TreeGrafter"/>
</dbReference>
<keyword evidence="5" id="KW-0234">DNA repair</keyword>
<dbReference type="EMBL" id="JAAVMX010000006">
    <property type="protein sequence ID" value="KAF4507225.1"/>
    <property type="molecule type" value="Genomic_DNA"/>
</dbReference>
<keyword evidence="3" id="KW-0227">DNA damage</keyword>
<dbReference type="CDD" id="cd22921">
    <property type="entry name" value="HFD_CENP-X"/>
    <property type="match status" value="1"/>
</dbReference>
<dbReference type="GO" id="GO:0000712">
    <property type="term" value="P:resolution of meiotic recombination intermediates"/>
    <property type="evidence" value="ECO:0007669"/>
    <property type="project" value="TreeGrafter"/>
</dbReference>
<evidence type="ECO:0000313" key="8">
    <source>
        <dbReference type="EMBL" id="KAF4507225.1"/>
    </source>
</evidence>
<dbReference type="GO" id="GO:0003677">
    <property type="term" value="F:DNA binding"/>
    <property type="evidence" value="ECO:0007669"/>
    <property type="project" value="UniProtKB-KW"/>
</dbReference>
<evidence type="ECO:0000256" key="5">
    <source>
        <dbReference type="ARBA" id="ARBA00023204"/>
    </source>
</evidence>